<sequence>MIIDAKRVGIGEQGEPATLNNLASDLNKELFAKHIFNALLSDAISVNRSLPDVRPRECKTKLYLKKLPMVSIIVIFFNEHKSVLLRSVHSLINRSPPELVKEIILVDDFSDLDSLHKSLDDYIAQHFTKVRILRLNERSGLIRARMAGARIAKAEVLVFMDSHIEAGYNWLPPLLEPIVLNSRTVMGPTIDFINGTQFFYGKYDYGMRGIFDFSLRYLKTSRLPEDQKHPSEPFKNLIMMGGSVVISAKFFWELGGYDEGLDIYGGEQFDLSFKIWMCGGQLYEAPCSRVAHLSRSSHLHLYNTKNVTVTKYIYRNYKRVAEVWMDDYKKYVSMRMGSSYRRANPGDLTLARALRSKCKPFKWFLQNVAYDVMKRFPPIKPPNYAYGAIRNVAEPDMCVDAHPITNGNHVDLEQCAEAVPQSNSSQFWELTAYRDLRLASKDFCLEVRAPQYITSLWIWRCHYQGRNQYWLYDFQAKLLKQVFKNTTRCLEMLPHTKQLIINQCNSSNRYMQWTFSFNNPNALGNNQNNYSIQSA</sequence>
<keyword evidence="8" id="KW-0472">Membrane</keyword>
<protein>
    <recommendedName>
        <fullName evidence="11">Polypeptide N-acetylgalactosaminyltransferase</fullName>
        <ecNumber evidence="11">2.4.1.-</ecNumber>
    </recommendedName>
    <alternativeName>
        <fullName evidence="11">Protein-UDP acetylgalactosaminyltransferase</fullName>
    </alternativeName>
</protein>
<evidence type="ECO:0000256" key="8">
    <source>
        <dbReference type="ARBA" id="ARBA00023136"/>
    </source>
</evidence>
<keyword evidence="9 11" id="KW-1015">Disulfide bond</keyword>
<dbReference type="CDD" id="cd02510">
    <property type="entry name" value="pp-GalNAc-T"/>
    <property type="match status" value="1"/>
</dbReference>
<evidence type="ECO:0000256" key="3">
    <source>
        <dbReference type="ARBA" id="ARBA00022692"/>
    </source>
</evidence>
<keyword evidence="6" id="KW-1133">Transmembrane helix</keyword>
<evidence type="ECO:0000256" key="7">
    <source>
        <dbReference type="ARBA" id="ARBA00023034"/>
    </source>
</evidence>
<comment type="cofactor">
    <cofactor evidence="11">
        <name>Mn(2+)</name>
        <dbReference type="ChEBI" id="CHEBI:29035"/>
    </cofactor>
</comment>
<dbReference type="PANTHER" id="PTHR11675">
    <property type="entry name" value="N-ACETYLGALACTOSAMINYLTRANSFERASE"/>
    <property type="match status" value="1"/>
</dbReference>
<keyword evidence="11" id="KW-0464">Manganese</keyword>
<dbReference type="GeneID" id="115634706"/>
<feature type="domain" description="Ricin B lectin" evidence="12">
    <location>
        <begin position="386"/>
        <end position="516"/>
    </location>
</feature>
<keyword evidence="10" id="KW-0325">Glycoprotein</keyword>
<dbReference type="GO" id="GO:0000139">
    <property type="term" value="C:Golgi membrane"/>
    <property type="evidence" value="ECO:0007669"/>
    <property type="project" value="UniProtKB-SubCell"/>
</dbReference>
<dbReference type="Gene3D" id="2.80.10.50">
    <property type="match status" value="1"/>
</dbReference>
<dbReference type="Pfam" id="PF00652">
    <property type="entry name" value="Ricin_B_lectin"/>
    <property type="match status" value="1"/>
</dbReference>
<evidence type="ECO:0000256" key="11">
    <source>
        <dbReference type="RuleBase" id="RU361242"/>
    </source>
</evidence>
<name>A0A6J2UJ74_DROLE</name>
<evidence type="ECO:0000256" key="10">
    <source>
        <dbReference type="ARBA" id="ARBA00023180"/>
    </source>
</evidence>
<dbReference type="GO" id="GO:0030246">
    <property type="term" value="F:carbohydrate binding"/>
    <property type="evidence" value="ECO:0007669"/>
    <property type="project" value="UniProtKB-KW"/>
</dbReference>
<comment type="pathway">
    <text evidence="11">Protein modification; protein glycosylation.</text>
</comment>
<accession>A0A6J2UJ74</accession>
<dbReference type="Gene3D" id="3.90.550.10">
    <property type="entry name" value="Spore Coat Polysaccharide Biosynthesis Protein SpsA, Chain A"/>
    <property type="match status" value="1"/>
</dbReference>
<dbReference type="Pfam" id="PF00535">
    <property type="entry name" value="Glycos_transf_2"/>
    <property type="match status" value="1"/>
</dbReference>
<proteinExistence type="inferred from homology"/>
<keyword evidence="13" id="KW-1185">Reference proteome</keyword>
<evidence type="ECO:0000313" key="14">
    <source>
        <dbReference type="RefSeq" id="XP_030388446.1"/>
    </source>
</evidence>
<dbReference type="SMART" id="SM00458">
    <property type="entry name" value="RICIN"/>
    <property type="match status" value="1"/>
</dbReference>
<dbReference type="RefSeq" id="XP_030388446.1">
    <property type="nucleotide sequence ID" value="XM_030532586.1"/>
</dbReference>
<keyword evidence="7 11" id="KW-0333">Golgi apparatus</keyword>
<dbReference type="PANTHER" id="PTHR11675:SF134">
    <property type="entry name" value="N-ACETYLGALACTOSAMINYLTRANSFERASE 4-RELATED"/>
    <property type="match status" value="1"/>
</dbReference>
<evidence type="ECO:0000259" key="12">
    <source>
        <dbReference type="SMART" id="SM00458"/>
    </source>
</evidence>
<dbReference type="OrthoDB" id="6159198at2759"/>
<evidence type="ECO:0000256" key="2">
    <source>
        <dbReference type="ARBA" id="ARBA00005680"/>
    </source>
</evidence>
<gene>
    <name evidence="14" type="primary">LOC115634706</name>
</gene>
<dbReference type="InterPro" id="IPR045885">
    <property type="entry name" value="GalNAc-T"/>
</dbReference>
<keyword evidence="11" id="KW-0808">Transferase</keyword>
<evidence type="ECO:0000256" key="5">
    <source>
        <dbReference type="ARBA" id="ARBA00022968"/>
    </source>
</evidence>
<dbReference type="GO" id="GO:0004653">
    <property type="term" value="F:polypeptide N-acetylgalactosaminyltransferase activity"/>
    <property type="evidence" value="ECO:0007669"/>
    <property type="project" value="TreeGrafter"/>
</dbReference>
<dbReference type="InterPro" id="IPR001173">
    <property type="entry name" value="Glyco_trans_2-like"/>
</dbReference>
<keyword evidence="11" id="KW-0328">Glycosyltransferase</keyword>
<dbReference type="SUPFAM" id="SSF50370">
    <property type="entry name" value="Ricin B-like lectins"/>
    <property type="match status" value="1"/>
</dbReference>
<dbReference type="Proteomes" id="UP000504634">
    <property type="component" value="Unplaced"/>
</dbReference>
<dbReference type="GO" id="GO:0006493">
    <property type="term" value="P:protein O-linked glycosylation"/>
    <property type="evidence" value="ECO:0007669"/>
    <property type="project" value="TreeGrafter"/>
</dbReference>
<dbReference type="InterPro" id="IPR035992">
    <property type="entry name" value="Ricin_B-like_lectins"/>
</dbReference>
<dbReference type="UniPathway" id="UPA00378"/>
<dbReference type="PROSITE" id="PS50231">
    <property type="entry name" value="RICIN_B_LECTIN"/>
    <property type="match status" value="1"/>
</dbReference>
<organism evidence="13 14">
    <name type="scientific">Drosophila lebanonensis</name>
    <name type="common">Fruit fly</name>
    <name type="synonym">Scaptodrosophila lebanonensis</name>
    <dbReference type="NCBI Taxonomy" id="7225"/>
    <lineage>
        <taxon>Eukaryota</taxon>
        <taxon>Metazoa</taxon>
        <taxon>Ecdysozoa</taxon>
        <taxon>Arthropoda</taxon>
        <taxon>Hexapoda</taxon>
        <taxon>Insecta</taxon>
        <taxon>Pterygota</taxon>
        <taxon>Neoptera</taxon>
        <taxon>Endopterygota</taxon>
        <taxon>Diptera</taxon>
        <taxon>Brachycera</taxon>
        <taxon>Muscomorpha</taxon>
        <taxon>Ephydroidea</taxon>
        <taxon>Drosophilidae</taxon>
        <taxon>Scaptodrosophila</taxon>
    </lineage>
</organism>
<dbReference type="EC" id="2.4.1.-" evidence="11"/>
<dbReference type="AlphaFoldDB" id="A0A6J2UJ74"/>
<keyword evidence="4 11" id="KW-0430">Lectin</keyword>
<evidence type="ECO:0000256" key="4">
    <source>
        <dbReference type="ARBA" id="ARBA00022734"/>
    </source>
</evidence>
<comment type="subcellular location">
    <subcellularLocation>
        <location evidence="1 11">Golgi apparatus membrane</location>
        <topology evidence="1 11">Single-pass type II membrane protein</topology>
    </subcellularLocation>
</comment>
<reference evidence="14" key="1">
    <citation type="submission" date="2025-08" db="UniProtKB">
        <authorList>
            <consortium name="RefSeq"/>
        </authorList>
    </citation>
    <scope>IDENTIFICATION</scope>
    <source>
        <strain evidence="14">11010-0011.00</strain>
        <tissue evidence="14">Whole body</tissue>
    </source>
</reference>
<dbReference type="InterPro" id="IPR029044">
    <property type="entry name" value="Nucleotide-diphossugar_trans"/>
</dbReference>
<evidence type="ECO:0000256" key="1">
    <source>
        <dbReference type="ARBA" id="ARBA00004323"/>
    </source>
</evidence>
<keyword evidence="5" id="KW-0735">Signal-anchor</keyword>
<dbReference type="SUPFAM" id="SSF53448">
    <property type="entry name" value="Nucleotide-diphospho-sugar transferases"/>
    <property type="match status" value="1"/>
</dbReference>
<evidence type="ECO:0000313" key="13">
    <source>
        <dbReference type="Proteomes" id="UP000504634"/>
    </source>
</evidence>
<evidence type="ECO:0000256" key="6">
    <source>
        <dbReference type="ARBA" id="ARBA00022989"/>
    </source>
</evidence>
<comment type="similarity">
    <text evidence="2 11">Belongs to the glycosyltransferase 2 family. GalNAc-T subfamily.</text>
</comment>
<dbReference type="InterPro" id="IPR000772">
    <property type="entry name" value="Ricin_B_lectin"/>
</dbReference>
<evidence type="ECO:0000256" key="9">
    <source>
        <dbReference type="ARBA" id="ARBA00023157"/>
    </source>
</evidence>
<keyword evidence="3" id="KW-0812">Transmembrane</keyword>